<reference evidence="4 5" key="2">
    <citation type="submission" date="2024-07" db="EMBL/GenBank/DDBJ databases">
        <authorList>
            <person name="Akdeniz Z."/>
        </authorList>
    </citation>
    <scope>NUCLEOTIDE SEQUENCE [LARGE SCALE GENOMIC DNA]</scope>
</reference>
<sequence>MQQNKYNQKMIAKFQNKIKDNTLTLRNLQGLRSLDFIQNFNINLLQIELCTNIEPKLVSLYITELTLSYCKVKSLEQFKLDNLEVLFLQDSFIPDQNLDISHIIQYKKLRELYLKGFDVDISPLLEIKLLTILNIEDCALSDVSALKTLNLKELSIKQQQNIDITPLQNLNQLVILKLEKCVSQNVNALQPLINLKELYLNINDEVDISQLSHMTWLNKLELANHQNTKLNIQVVKPLTNLKSLDLWSCKDIDITVIQYLTQLSSLSLGSCGIINIDILRQLANLVQLYISFNQIIYIQPLYELKKLTIISAQNNSIIDIQSIRHRNFQYLLADNQNKPTKEAIHFANKLKDINTPITLLKYITQIHNTKKTKKAVNNLKVQSCIKKLQNNHSIFMLQIVSILQIMNLNDDCQ</sequence>
<evidence type="ECO:0000256" key="1">
    <source>
        <dbReference type="ARBA" id="ARBA00022614"/>
    </source>
</evidence>
<proteinExistence type="predicted"/>
<dbReference type="EMBL" id="CATOUU010000871">
    <property type="protein sequence ID" value="CAI9956124.1"/>
    <property type="molecule type" value="Genomic_DNA"/>
</dbReference>
<keyword evidence="5" id="KW-1185">Reference proteome</keyword>
<dbReference type="PANTHER" id="PTHR46652">
    <property type="entry name" value="LEUCINE-RICH REPEAT AND IQ DOMAIN-CONTAINING PROTEIN 1-RELATED"/>
    <property type="match status" value="1"/>
</dbReference>
<dbReference type="Proteomes" id="UP001642409">
    <property type="component" value="Unassembled WGS sequence"/>
</dbReference>
<dbReference type="PANTHER" id="PTHR46652:SF3">
    <property type="entry name" value="LEUCINE-RICH REPEAT-CONTAINING PROTEIN 9"/>
    <property type="match status" value="1"/>
</dbReference>
<dbReference type="EMBL" id="CAXDID020000072">
    <property type="protein sequence ID" value="CAL6015043.1"/>
    <property type="molecule type" value="Genomic_DNA"/>
</dbReference>
<dbReference type="PROSITE" id="PS51450">
    <property type="entry name" value="LRR"/>
    <property type="match status" value="1"/>
</dbReference>
<protein>
    <submittedName>
        <fullName evidence="3">Uncharacterized protein</fullName>
    </submittedName>
</protein>
<dbReference type="AlphaFoldDB" id="A0AA86UHM8"/>
<gene>
    <name evidence="4" type="ORF">HINF_LOCUS24557</name>
    <name evidence="3" type="ORF">HINF_LOCUS43769</name>
</gene>
<keyword evidence="2" id="KW-0677">Repeat</keyword>
<evidence type="ECO:0000256" key="2">
    <source>
        <dbReference type="ARBA" id="ARBA00022737"/>
    </source>
</evidence>
<accession>A0AA86UHM8</accession>
<organism evidence="3">
    <name type="scientific">Hexamita inflata</name>
    <dbReference type="NCBI Taxonomy" id="28002"/>
    <lineage>
        <taxon>Eukaryota</taxon>
        <taxon>Metamonada</taxon>
        <taxon>Diplomonadida</taxon>
        <taxon>Hexamitidae</taxon>
        <taxon>Hexamitinae</taxon>
        <taxon>Hexamita</taxon>
    </lineage>
</organism>
<name>A0AA86UHM8_9EUKA</name>
<dbReference type="InterPro" id="IPR001611">
    <property type="entry name" value="Leu-rich_rpt"/>
</dbReference>
<keyword evidence="1" id="KW-0433">Leucine-rich repeat</keyword>
<dbReference type="Gene3D" id="3.80.10.10">
    <property type="entry name" value="Ribonuclease Inhibitor"/>
    <property type="match status" value="2"/>
</dbReference>
<reference evidence="3" key="1">
    <citation type="submission" date="2023-06" db="EMBL/GenBank/DDBJ databases">
        <authorList>
            <person name="Kurt Z."/>
        </authorList>
    </citation>
    <scope>NUCLEOTIDE SEQUENCE</scope>
</reference>
<dbReference type="SUPFAM" id="SSF52058">
    <property type="entry name" value="L domain-like"/>
    <property type="match status" value="1"/>
</dbReference>
<evidence type="ECO:0000313" key="5">
    <source>
        <dbReference type="Proteomes" id="UP001642409"/>
    </source>
</evidence>
<dbReference type="InterPro" id="IPR050836">
    <property type="entry name" value="SDS22/Internalin_LRR"/>
</dbReference>
<dbReference type="InterPro" id="IPR032675">
    <property type="entry name" value="LRR_dom_sf"/>
</dbReference>
<evidence type="ECO:0000313" key="3">
    <source>
        <dbReference type="EMBL" id="CAI9956124.1"/>
    </source>
</evidence>
<comment type="caution">
    <text evidence="3">The sequence shown here is derived from an EMBL/GenBank/DDBJ whole genome shotgun (WGS) entry which is preliminary data.</text>
</comment>
<evidence type="ECO:0000313" key="4">
    <source>
        <dbReference type="EMBL" id="CAL6015043.1"/>
    </source>
</evidence>